<evidence type="ECO:0000313" key="4">
    <source>
        <dbReference type="EMBL" id="HIR40242.1"/>
    </source>
</evidence>
<dbReference type="InterPro" id="IPR049049">
    <property type="entry name" value="Beta-AFase-like_GH127_C"/>
</dbReference>
<feature type="domain" description="Non-reducing end beta-L-arabinofuranosidase-like GH127 catalytic" evidence="1">
    <location>
        <begin position="14"/>
        <end position="421"/>
    </location>
</feature>
<dbReference type="GO" id="GO:0016787">
    <property type="term" value="F:hydrolase activity"/>
    <property type="evidence" value="ECO:0007669"/>
    <property type="project" value="UniProtKB-KW"/>
</dbReference>
<dbReference type="PANTHER" id="PTHR43465:SF2">
    <property type="entry name" value="DUF1680 DOMAIN PROTEIN (AFU_ORTHOLOGUE AFUA_1G08910)"/>
    <property type="match status" value="1"/>
</dbReference>
<protein>
    <submittedName>
        <fullName evidence="4">Glycoside hydrolase family 127 protein</fullName>
    </submittedName>
</protein>
<dbReference type="InterPro" id="IPR008928">
    <property type="entry name" value="6-hairpin_glycosidase_sf"/>
</dbReference>
<dbReference type="PANTHER" id="PTHR43465">
    <property type="entry name" value="DUF1680 DOMAIN PROTEIN (AFU_ORTHOLOGUE AFUA_1G08910)"/>
    <property type="match status" value="1"/>
</dbReference>
<comment type="caution">
    <text evidence="4">The sequence shown here is derived from an EMBL/GenBank/DDBJ whole genome shotgun (WGS) entry which is preliminary data.</text>
</comment>
<keyword evidence="4" id="KW-0378">Hydrolase</keyword>
<reference evidence="4" key="1">
    <citation type="submission" date="2020-10" db="EMBL/GenBank/DDBJ databases">
        <authorList>
            <person name="Gilroy R."/>
        </authorList>
    </citation>
    <scope>NUCLEOTIDE SEQUENCE</scope>
    <source>
        <strain evidence="4">CHK184-25365</strain>
    </source>
</reference>
<dbReference type="Proteomes" id="UP000886749">
    <property type="component" value="Unassembled WGS sequence"/>
</dbReference>
<sequence>MKKMENQGSLKRCRVKDNFWTPIQELISDTVIPYQEKILNDKVPGAEKSHAIENFRIAAGESQGEFYGTVFQDSDVAKWLEAVAYSLERKPDEKLEARADAVIDLIEKAQQPDGYLNTYFTIKEPEHRWQNLQECHELYCAGHMMEAAVAYYQATGKDKLLKVMCRMADHIDARFGEGKQEGIPGHEEIELALLRLYRATGEKRYLDLSAYFINQRGKNPHFFEEESAKRGWTHFGMDPKDTEYNQSYAPVRDQREAVGHSVRAMYLYTAMADLAAETGDKSLYTACRVLFESATHRRMYVTGGIGSSAHGEAFTQDYDLPNDTAYAETCAAIGLVFFARKMLSLEVKGEYADVMERCLYNGILSGMQKDGSRFFYVNPLEVIPGLSGKWPEYKHALPARPKWYACACCPPNLARLVESLGEYAWGENDTTIYSHLYLGGSYTSADGTVVKSQSSYPWKGKVSYEVKPGTSFTTLAIHIPGWCKEFTITVNEDEIALPVKDGYCYLTRDWKDGDKVTLSFSVKPRRVYADPRVREDAGKVCLMRGPLVYCLEAVDNGKNLCRLLLPRSVSIVTAHEKDEDIGSYVSLRFTGLKEKSFKHLYQDQPPETEPVPVKAIPYFLWGNRKQGEMRVWINEG</sequence>
<evidence type="ECO:0000259" key="1">
    <source>
        <dbReference type="Pfam" id="PF07944"/>
    </source>
</evidence>
<dbReference type="Pfam" id="PF07944">
    <property type="entry name" value="Beta-AFase-like_GH127_cat"/>
    <property type="match status" value="1"/>
</dbReference>
<accession>A0A9D1AHE4</accession>
<dbReference type="InterPro" id="IPR049174">
    <property type="entry name" value="Beta-AFase-like"/>
</dbReference>
<evidence type="ECO:0000313" key="5">
    <source>
        <dbReference type="Proteomes" id="UP000886749"/>
    </source>
</evidence>
<dbReference type="GO" id="GO:0005975">
    <property type="term" value="P:carbohydrate metabolic process"/>
    <property type="evidence" value="ECO:0007669"/>
    <property type="project" value="InterPro"/>
</dbReference>
<evidence type="ECO:0000259" key="3">
    <source>
        <dbReference type="Pfam" id="PF20737"/>
    </source>
</evidence>
<dbReference type="InterPro" id="IPR049046">
    <property type="entry name" value="Beta-AFase-like_GH127_middle"/>
</dbReference>
<dbReference type="Pfam" id="PF20737">
    <property type="entry name" value="Glyco_hydro127C"/>
    <property type="match status" value="1"/>
</dbReference>
<reference evidence="4" key="2">
    <citation type="journal article" date="2021" name="PeerJ">
        <title>Extensive microbial diversity within the chicken gut microbiome revealed by metagenomics and culture.</title>
        <authorList>
            <person name="Gilroy R."/>
            <person name="Ravi A."/>
            <person name="Getino M."/>
            <person name="Pursley I."/>
            <person name="Horton D.L."/>
            <person name="Alikhan N.F."/>
            <person name="Baker D."/>
            <person name="Gharbi K."/>
            <person name="Hall N."/>
            <person name="Watson M."/>
            <person name="Adriaenssens E.M."/>
            <person name="Foster-Nyarko E."/>
            <person name="Jarju S."/>
            <person name="Secka A."/>
            <person name="Antonio M."/>
            <person name="Oren A."/>
            <person name="Chaudhuri R.R."/>
            <person name="La Ragione R."/>
            <person name="Hildebrand F."/>
            <person name="Pallen M.J."/>
        </authorList>
    </citation>
    <scope>NUCLEOTIDE SEQUENCE</scope>
    <source>
        <strain evidence="4">CHK184-25365</strain>
    </source>
</reference>
<dbReference type="SUPFAM" id="SSF48208">
    <property type="entry name" value="Six-hairpin glycosidases"/>
    <property type="match status" value="1"/>
</dbReference>
<name>A0A9D1AHE4_9FIRM</name>
<dbReference type="Gene3D" id="1.50.10.10">
    <property type="match status" value="1"/>
</dbReference>
<feature type="domain" description="Non-reducing end beta-L-arabinofuranosidase-like GH127 C-terminal" evidence="3">
    <location>
        <begin position="524"/>
        <end position="634"/>
    </location>
</feature>
<dbReference type="InterPro" id="IPR012341">
    <property type="entry name" value="6hp_glycosidase-like_sf"/>
</dbReference>
<dbReference type="InterPro" id="IPR012878">
    <property type="entry name" value="Beta-AFase-like_GH127_cat"/>
</dbReference>
<gene>
    <name evidence="4" type="ORF">IAB36_00220</name>
</gene>
<organism evidence="4 5">
    <name type="scientific">Candidatus Egerieicola pullicola</name>
    <dbReference type="NCBI Taxonomy" id="2840775"/>
    <lineage>
        <taxon>Bacteria</taxon>
        <taxon>Bacillati</taxon>
        <taxon>Bacillota</taxon>
        <taxon>Clostridia</taxon>
        <taxon>Eubacteriales</taxon>
        <taxon>Oscillospiraceae</taxon>
        <taxon>Oscillospiraceae incertae sedis</taxon>
        <taxon>Candidatus Egerieicola</taxon>
    </lineage>
</organism>
<feature type="domain" description="Non-reducing end beta-L-arabinofuranosidase-like GH127 middle" evidence="2">
    <location>
        <begin position="431"/>
        <end position="520"/>
    </location>
</feature>
<evidence type="ECO:0000259" key="2">
    <source>
        <dbReference type="Pfam" id="PF20736"/>
    </source>
</evidence>
<dbReference type="AlphaFoldDB" id="A0A9D1AHE4"/>
<proteinExistence type="predicted"/>
<dbReference type="Pfam" id="PF20736">
    <property type="entry name" value="Glyco_hydro127M"/>
    <property type="match status" value="1"/>
</dbReference>
<dbReference type="EMBL" id="DVGY01000006">
    <property type="protein sequence ID" value="HIR40242.1"/>
    <property type="molecule type" value="Genomic_DNA"/>
</dbReference>